<dbReference type="Gene3D" id="3.40.50.720">
    <property type="entry name" value="NAD(P)-binding Rossmann-like Domain"/>
    <property type="match status" value="1"/>
</dbReference>
<feature type="domain" description="Dihydrodipicolinate reductase N-terminal" evidence="14">
    <location>
        <begin position="3"/>
        <end position="100"/>
    </location>
</feature>
<evidence type="ECO:0000256" key="4">
    <source>
        <dbReference type="ARBA" id="ARBA00022857"/>
    </source>
</evidence>
<keyword evidence="5 13" id="KW-0220">Diaminopimelate biosynthesis</keyword>
<evidence type="ECO:0000256" key="6">
    <source>
        <dbReference type="ARBA" id="ARBA00023002"/>
    </source>
</evidence>
<evidence type="ECO:0000259" key="14">
    <source>
        <dbReference type="Pfam" id="PF01113"/>
    </source>
</evidence>
<comment type="catalytic activity">
    <reaction evidence="11 13">
        <text>(S)-2,3,4,5-tetrahydrodipicolinate + NADP(+) + H2O = (2S,4S)-4-hydroxy-2,3,4,5-tetrahydrodipicolinate + NADPH + H(+)</text>
        <dbReference type="Rhea" id="RHEA:35331"/>
        <dbReference type="ChEBI" id="CHEBI:15377"/>
        <dbReference type="ChEBI" id="CHEBI:15378"/>
        <dbReference type="ChEBI" id="CHEBI:16845"/>
        <dbReference type="ChEBI" id="CHEBI:57783"/>
        <dbReference type="ChEBI" id="CHEBI:58349"/>
        <dbReference type="ChEBI" id="CHEBI:67139"/>
        <dbReference type="EC" id="1.17.1.8"/>
    </reaction>
</comment>
<organism evidence="16 17">
    <name type="scientific">Sphingomonas japonica</name>
    <dbReference type="NCBI Taxonomy" id="511662"/>
    <lineage>
        <taxon>Bacteria</taxon>
        <taxon>Pseudomonadati</taxon>
        <taxon>Pseudomonadota</taxon>
        <taxon>Alphaproteobacteria</taxon>
        <taxon>Sphingomonadales</taxon>
        <taxon>Sphingomonadaceae</taxon>
        <taxon>Sphingomonas</taxon>
    </lineage>
</organism>
<comment type="subcellular location">
    <subcellularLocation>
        <location evidence="13">Cytoplasm</location>
    </subcellularLocation>
</comment>
<keyword evidence="6 13" id="KW-0560">Oxidoreductase</keyword>
<dbReference type="NCBIfam" id="TIGR00036">
    <property type="entry name" value="dapB"/>
    <property type="match status" value="1"/>
</dbReference>
<dbReference type="HAMAP" id="MF_00102">
    <property type="entry name" value="DapB"/>
    <property type="match status" value="1"/>
</dbReference>
<comment type="catalytic activity">
    <reaction evidence="12 13">
        <text>(S)-2,3,4,5-tetrahydrodipicolinate + NAD(+) + H2O = (2S,4S)-4-hydroxy-2,3,4,5-tetrahydrodipicolinate + NADH + H(+)</text>
        <dbReference type="Rhea" id="RHEA:35323"/>
        <dbReference type="ChEBI" id="CHEBI:15377"/>
        <dbReference type="ChEBI" id="CHEBI:15378"/>
        <dbReference type="ChEBI" id="CHEBI:16845"/>
        <dbReference type="ChEBI" id="CHEBI:57540"/>
        <dbReference type="ChEBI" id="CHEBI:57945"/>
        <dbReference type="ChEBI" id="CHEBI:67139"/>
        <dbReference type="EC" id="1.17.1.8"/>
    </reaction>
</comment>
<feature type="binding site" evidence="13">
    <location>
        <begin position="141"/>
        <end position="142"/>
    </location>
    <ligand>
        <name>(S)-2,3,4,5-tetrahydrodipicolinate</name>
        <dbReference type="ChEBI" id="CHEBI:16845"/>
    </ligand>
</feature>
<dbReference type="SUPFAM" id="SSF55347">
    <property type="entry name" value="Glyceraldehyde-3-phosphate dehydrogenase-like, C-terminal domain"/>
    <property type="match status" value="1"/>
</dbReference>
<evidence type="ECO:0000256" key="3">
    <source>
        <dbReference type="ARBA" id="ARBA00022605"/>
    </source>
</evidence>
<feature type="active site" description="Proton donor" evidence="13">
    <location>
        <position position="135"/>
    </location>
</feature>
<protein>
    <recommendedName>
        <fullName evidence="10 13">4-hydroxy-tetrahydrodipicolinate reductase</fullName>
        <shortName evidence="13">HTPA reductase</shortName>
        <ecNumber evidence="10 13">1.17.1.8</ecNumber>
    </recommendedName>
</protein>
<evidence type="ECO:0000256" key="13">
    <source>
        <dbReference type="HAMAP-Rule" id="MF_00102"/>
    </source>
</evidence>
<keyword evidence="2 13" id="KW-0963">Cytoplasm</keyword>
<feature type="binding site" evidence="13">
    <location>
        <begin position="8"/>
        <end position="13"/>
    </location>
    <ligand>
        <name>NAD(+)</name>
        <dbReference type="ChEBI" id="CHEBI:57540"/>
    </ligand>
</feature>
<dbReference type="Pfam" id="PF05173">
    <property type="entry name" value="DapB_C"/>
    <property type="match status" value="1"/>
</dbReference>
<dbReference type="Pfam" id="PF01113">
    <property type="entry name" value="DapB_N"/>
    <property type="match status" value="1"/>
</dbReference>
<dbReference type="InterPro" id="IPR036291">
    <property type="entry name" value="NAD(P)-bd_dom_sf"/>
</dbReference>
<evidence type="ECO:0000313" key="16">
    <source>
        <dbReference type="EMBL" id="NIJ23625.1"/>
    </source>
</evidence>
<dbReference type="GO" id="GO:0008839">
    <property type="term" value="F:4-hydroxy-tetrahydrodipicolinate reductase"/>
    <property type="evidence" value="ECO:0007669"/>
    <property type="project" value="UniProtKB-EC"/>
</dbReference>
<dbReference type="EC" id="1.17.1.8" evidence="10 13"/>
<keyword evidence="7 13" id="KW-0520">NAD</keyword>
<dbReference type="RefSeq" id="WP_140231257.1">
    <property type="nucleotide sequence ID" value="NZ_BAAAEV010000001.1"/>
</dbReference>
<name>A0ABX0TZ85_9SPHN</name>
<feature type="domain" description="Dihydrodipicolinate reductase C-terminal" evidence="15">
    <location>
        <begin position="105"/>
        <end position="240"/>
    </location>
</feature>
<sequence>MTRIGIYGSEGRMGQAIVAAMPALDAVPAGGCDVGDDPRQLAQACDVLVDFSAPAALEAHLAAARAARTPIVVGTTGLGASHHALIDAAATEIAILQTGNTSLGLGMLLALVRDAAARLGADWDIEIAEMHHREKVDAPSGTALMLGEAAASGRGSTLAESGVVGRAGLTGSRARGTIGFASMRGGSVVGDHLVVFAGDGERIELVHRAEDRAIFARGAVRAAQWLAGKPAGRYTMDQVLGL</sequence>
<keyword evidence="17" id="KW-1185">Reference proteome</keyword>
<evidence type="ECO:0000256" key="1">
    <source>
        <dbReference type="ARBA" id="ARBA00006642"/>
    </source>
</evidence>
<keyword evidence="3 13" id="KW-0028">Amino-acid biosynthesis</keyword>
<evidence type="ECO:0000256" key="8">
    <source>
        <dbReference type="ARBA" id="ARBA00023154"/>
    </source>
</evidence>
<reference evidence="16 17" key="1">
    <citation type="submission" date="2020-03" db="EMBL/GenBank/DDBJ databases">
        <title>Genomic Encyclopedia of Type Strains, Phase IV (KMG-IV): sequencing the most valuable type-strain genomes for metagenomic binning, comparative biology and taxonomic classification.</title>
        <authorList>
            <person name="Goeker M."/>
        </authorList>
    </citation>
    <scope>NUCLEOTIDE SEQUENCE [LARGE SCALE GENOMIC DNA]</scope>
    <source>
        <strain evidence="16 17">DSM 22753</strain>
    </source>
</reference>
<proteinExistence type="inferred from homology"/>
<dbReference type="PANTHER" id="PTHR20836:SF0">
    <property type="entry name" value="4-HYDROXY-TETRAHYDRODIPICOLINATE REDUCTASE 1, CHLOROPLASTIC-RELATED"/>
    <property type="match status" value="1"/>
</dbReference>
<dbReference type="InterPro" id="IPR000846">
    <property type="entry name" value="DapB_N"/>
</dbReference>
<comment type="function">
    <text evidence="13">Catalyzes the conversion of 4-hydroxy-tetrahydrodipicolinate (HTPA) to tetrahydrodipicolinate.</text>
</comment>
<comment type="caution">
    <text evidence="13">Lacks conserved residue(s) required for the propagation of feature annotation.</text>
</comment>
<feature type="active site" description="Proton donor/acceptor" evidence="13">
    <location>
        <position position="131"/>
    </location>
</feature>
<evidence type="ECO:0000256" key="12">
    <source>
        <dbReference type="ARBA" id="ARBA00049396"/>
    </source>
</evidence>
<evidence type="ECO:0000256" key="11">
    <source>
        <dbReference type="ARBA" id="ARBA00049080"/>
    </source>
</evidence>
<dbReference type="PIRSF" id="PIRSF000161">
    <property type="entry name" value="DHPR"/>
    <property type="match status" value="1"/>
</dbReference>
<dbReference type="PROSITE" id="PS01298">
    <property type="entry name" value="DAPB"/>
    <property type="match status" value="1"/>
</dbReference>
<evidence type="ECO:0000256" key="9">
    <source>
        <dbReference type="ARBA" id="ARBA00037922"/>
    </source>
</evidence>
<dbReference type="InterPro" id="IPR023940">
    <property type="entry name" value="DHDPR_bac"/>
</dbReference>
<keyword evidence="4 13" id="KW-0521">NADP</keyword>
<comment type="caution">
    <text evidence="16">The sequence shown here is derived from an EMBL/GenBank/DDBJ whole genome shotgun (WGS) entry which is preliminary data.</text>
</comment>
<keyword evidence="8 13" id="KW-0457">Lysine biosynthesis</keyword>
<evidence type="ECO:0000256" key="7">
    <source>
        <dbReference type="ARBA" id="ARBA00023027"/>
    </source>
</evidence>
<evidence type="ECO:0000256" key="2">
    <source>
        <dbReference type="ARBA" id="ARBA00022490"/>
    </source>
</evidence>
<dbReference type="EMBL" id="JAASQP010000001">
    <property type="protein sequence ID" value="NIJ23625.1"/>
    <property type="molecule type" value="Genomic_DNA"/>
</dbReference>
<evidence type="ECO:0000256" key="5">
    <source>
        <dbReference type="ARBA" id="ARBA00022915"/>
    </source>
</evidence>
<dbReference type="SUPFAM" id="SSF51735">
    <property type="entry name" value="NAD(P)-binding Rossmann-fold domains"/>
    <property type="match status" value="1"/>
</dbReference>
<comment type="caution">
    <text evidence="13">Was originally thought to be a dihydrodipicolinate reductase (DHDPR), catalyzing the conversion of dihydrodipicolinate to tetrahydrodipicolinate. However, it was shown in E.coli that the substrate of the enzymatic reaction is not dihydrodipicolinate (DHDP) but in fact (2S,4S)-4-hydroxy-2,3,4,5-tetrahydrodipicolinic acid (HTPA), the product released by the DapA-catalyzed reaction.</text>
</comment>
<dbReference type="InterPro" id="IPR022664">
    <property type="entry name" value="DapB_N_CS"/>
</dbReference>
<accession>A0ABX0TZ85</accession>
<dbReference type="Gene3D" id="3.30.360.10">
    <property type="entry name" value="Dihydrodipicolinate Reductase, domain 2"/>
    <property type="match status" value="1"/>
</dbReference>
<evidence type="ECO:0000256" key="10">
    <source>
        <dbReference type="ARBA" id="ARBA00038983"/>
    </source>
</evidence>
<dbReference type="PANTHER" id="PTHR20836">
    <property type="entry name" value="DIHYDRODIPICOLINATE REDUCTASE"/>
    <property type="match status" value="1"/>
</dbReference>
<comment type="pathway">
    <text evidence="9 13">Amino-acid biosynthesis; L-lysine biosynthesis via DAP pathway; (S)-tetrahydrodipicolinate from L-aspartate: step 4/4.</text>
</comment>
<feature type="binding site" evidence="13">
    <location>
        <position position="132"/>
    </location>
    <ligand>
        <name>(S)-2,3,4,5-tetrahydrodipicolinate</name>
        <dbReference type="ChEBI" id="CHEBI:16845"/>
    </ligand>
</feature>
<dbReference type="Proteomes" id="UP000788153">
    <property type="component" value="Unassembled WGS sequence"/>
</dbReference>
<comment type="similarity">
    <text evidence="1 13">Belongs to the DapB family.</text>
</comment>
<feature type="binding site" evidence="13">
    <location>
        <begin position="98"/>
        <end position="101"/>
    </location>
    <ligand>
        <name>NAD(+)</name>
        <dbReference type="ChEBI" id="CHEBI:57540"/>
    </ligand>
</feature>
<gene>
    <name evidence="13" type="primary">dapB</name>
    <name evidence="16" type="ORF">FHT01_001167</name>
</gene>
<dbReference type="InterPro" id="IPR022663">
    <property type="entry name" value="DapB_C"/>
</dbReference>
<feature type="binding site" evidence="13">
    <location>
        <begin position="74"/>
        <end position="76"/>
    </location>
    <ligand>
        <name>NAD(+)</name>
        <dbReference type="ChEBI" id="CHEBI:57540"/>
    </ligand>
</feature>
<evidence type="ECO:0000313" key="17">
    <source>
        <dbReference type="Proteomes" id="UP000788153"/>
    </source>
</evidence>
<comment type="subunit">
    <text evidence="13">Homotetramer.</text>
</comment>
<evidence type="ECO:0000259" key="15">
    <source>
        <dbReference type="Pfam" id="PF05173"/>
    </source>
</evidence>